<organism evidence="2 3">
    <name type="scientific">Serendipita vermifera MAFF 305830</name>
    <dbReference type="NCBI Taxonomy" id="933852"/>
    <lineage>
        <taxon>Eukaryota</taxon>
        <taxon>Fungi</taxon>
        <taxon>Dikarya</taxon>
        <taxon>Basidiomycota</taxon>
        <taxon>Agaricomycotina</taxon>
        <taxon>Agaricomycetes</taxon>
        <taxon>Sebacinales</taxon>
        <taxon>Serendipitaceae</taxon>
        <taxon>Serendipita</taxon>
    </lineage>
</organism>
<dbReference type="HOGENOM" id="CLU_042182_1_0_1"/>
<name>A0A0C3BI17_SERVB</name>
<reference evidence="3" key="2">
    <citation type="submission" date="2015-01" db="EMBL/GenBank/DDBJ databases">
        <title>Evolutionary Origins and Diversification of the Mycorrhizal Mutualists.</title>
        <authorList>
            <consortium name="DOE Joint Genome Institute"/>
            <consortium name="Mycorrhizal Genomics Consortium"/>
            <person name="Kohler A."/>
            <person name="Kuo A."/>
            <person name="Nagy L.G."/>
            <person name="Floudas D."/>
            <person name="Copeland A."/>
            <person name="Barry K.W."/>
            <person name="Cichocki N."/>
            <person name="Veneault-Fourrey C."/>
            <person name="LaButti K."/>
            <person name="Lindquist E.A."/>
            <person name="Lipzen A."/>
            <person name="Lundell T."/>
            <person name="Morin E."/>
            <person name="Murat C."/>
            <person name="Riley R."/>
            <person name="Ohm R."/>
            <person name="Sun H."/>
            <person name="Tunlid A."/>
            <person name="Henrissat B."/>
            <person name="Grigoriev I.V."/>
            <person name="Hibbett D.S."/>
            <person name="Martin F."/>
        </authorList>
    </citation>
    <scope>NUCLEOTIDE SEQUENCE [LARGE SCALE GENOMIC DNA]</scope>
    <source>
        <strain evidence="3">MAFF 305830</strain>
    </source>
</reference>
<accession>A0A0C3BI17</accession>
<evidence type="ECO:0000313" key="3">
    <source>
        <dbReference type="Proteomes" id="UP000054097"/>
    </source>
</evidence>
<sequence>MPPRPTPSSRKPNRRQEAAHKALPKNLDWIPSVSRSSGVLDDNDGDSLKDYTVQETYRRWIDEKLLEYERKGDVGSERSKLDREDIIRRLRKLREGLLASNRDDAFATEVYETSLYLAAAYGVSDQVTAVSAQILPPSRILSPKASAKITQDRNVRGATLFLIMLHHLRLATLSASSLQWVVVALSHPFVTHNLSDSHLCWLKQVVMAWRCGNHHKIWNLTSNQTLDTILLPSLTQGPRGRREMAAFVAEAEGFRCRVREMAWKVTVTAYREESEPWLLRSLSLASDDTSWISTKQKTQEALLVPGDKPRWKLFRSKTSG</sequence>
<dbReference type="OrthoDB" id="2100128at2759"/>
<dbReference type="EMBL" id="KN824283">
    <property type="protein sequence ID" value="KIM31106.1"/>
    <property type="molecule type" value="Genomic_DNA"/>
</dbReference>
<protein>
    <submittedName>
        <fullName evidence="2">Uncharacterized protein</fullName>
    </submittedName>
</protein>
<feature type="region of interest" description="Disordered" evidence="1">
    <location>
        <begin position="1"/>
        <end position="22"/>
    </location>
</feature>
<evidence type="ECO:0000256" key="1">
    <source>
        <dbReference type="SAM" id="MobiDB-lite"/>
    </source>
</evidence>
<dbReference type="PANTHER" id="PTHR39398:SF1">
    <property type="entry name" value="CSN8_PSMD8_EIF3K DOMAIN-CONTAINING PROTEIN"/>
    <property type="match status" value="1"/>
</dbReference>
<dbReference type="PANTHER" id="PTHR39398">
    <property type="entry name" value="YALI0F14311P"/>
    <property type="match status" value="1"/>
</dbReference>
<dbReference type="STRING" id="933852.A0A0C3BI17"/>
<evidence type="ECO:0000313" key="2">
    <source>
        <dbReference type="EMBL" id="KIM31106.1"/>
    </source>
</evidence>
<dbReference type="AlphaFoldDB" id="A0A0C3BI17"/>
<reference evidence="2 3" key="1">
    <citation type="submission" date="2014-04" db="EMBL/GenBank/DDBJ databases">
        <authorList>
            <consortium name="DOE Joint Genome Institute"/>
            <person name="Kuo A."/>
            <person name="Zuccaro A."/>
            <person name="Kohler A."/>
            <person name="Nagy L.G."/>
            <person name="Floudas D."/>
            <person name="Copeland A."/>
            <person name="Barry K.W."/>
            <person name="Cichocki N."/>
            <person name="Veneault-Fourrey C."/>
            <person name="LaButti K."/>
            <person name="Lindquist E.A."/>
            <person name="Lipzen A."/>
            <person name="Lundell T."/>
            <person name="Morin E."/>
            <person name="Murat C."/>
            <person name="Sun H."/>
            <person name="Tunlid A."/>
            <person name="Henrissat B."/>
            <person name="Grigoriev I.V."/>
            <person name="Hibbett D.S."/>
            <person name="Martin F."/>
            <person name="Nordberg H.P."/>
            <person name="Cantor M.N."/>
            <person name="Hua S.X."/>
        </authorList>
    </citation>
    <scope>NUCLEOTIDE SEQUENCE [LARGE SCALE GENOMIC DNA]</scope>
    <source>
        <strain evidence="2 3">MAFF 305830</strain>
    </source>
</reference>
<proteinExistence type="predicted"/>
<keyword evidence="3" id="KW-1185">Reference proteome</keyword>
<dbReference type="Proteomes" id="UP000054097">
    <property type="component" value="Unassembled WGS sequence"/>
</dbReference>
<gene>
    <name evidence="2" type="ORF">M408DRAFT_21883</name>
</gene>